<evidence type="ECO:0000256" key="12">
    <source>
        <dbReference type="ARBA" id="ARBA00031627"/>
    </source>
</evidence>
<evidence type="ECO:0000256" key="14">
    <source>
        <dbReference type="SAM" id="Coils"/>
    </source>
</evidence>
<keyword evidence="8 14" id="KW-0175">Coiled coil</keyword>
<name>A0A1Y1VG11_9FUNG</name>
<evidence type="ECO:0000256" key="15">
    <source>
        <dbReference type="SAM" id="MobiDB-lite"/>
    </source>
</evidence>
<keyword evidence="5" id="KW-0221">Differentiation</keyword>
<feature type="compositionally biased region" description="Low complexity" evidence="15">
    <location>
        <begin position="65"/>
        <end position="75"/>
    </location>
</feature>
<reference evidence="20 21" key="2">
    <citation type="submission" date="2016-08" db="EMBL/GenBank/DDBJ databases">
        <title>Pervasive Adenine N6-methylation of Active Genes in Fungi.</title>
        <authorList>
            <consortium name="DOE Joint Genome Institute"/>
            <person name="Mondo S.J."/>
            <person name="Dannebaum R.O."/>
            <person name="Kuo R.C."/>
            <person name="Labutti K."/>
            <person name="Haridas S."/>
            <person name="Kuo A."/>
            <person name="Salamov A."/>
            <person name="Ahrendt S.R."/>
            <person name="Lipzen A."/>
            <person name="Sullivan W."/>
            <person name="Andreopoulos W.B."/>
            <person name="Clum A."/>
            <person name="Lindquist E."/>
            <person name="Daum C."/>
            <person name="Ramamoorthy G.K."/>
            <person name="Gryganskyi A."/>
            <person name="Culley D."/>
            <person name="Magnuson J.K."/>
            <person name="James T.Y."/>
            <person name="O'Malley M.A."/>
            <person name="Stajich J.E."/>
            <person name="Spatafora J.W."/>
            <person name="Visel A."/>
            <person name="Grigoriev I.V."/>
        </authorList>
    </citation>
    <scope>NUCLEOTIDE SEQUENCE [LARGE SCALE GENOMIC DNA]</scope>
    <source>
        <strain evidence="21">finn</strain>
    </source>
</reference>
<dbReference type="Pfam" id="PF01841">
    <property type="entry name" value="Transglut_core"/>
    <property type="match status" value="1"/>
</dbReference>
<evidence type="ECO:0000256" key="7">
    <source>
        <dbReference type="ARBA" id="ARBA00022871"/>
    </source>
</evidence>
<dbReference type="InterPro" id="IPR056290">
    <property type="entry name" value="CEPT76/DRC7_peptidase-like_dom"/>
</dbReference>
<keyword evidence="7" id="KW-0744">Spermatogenesis</keyword>
<protein>
    <recommendedName>
        <fullName evidence="3">Dynein regulatory complex subunit 7</fullName>
    </recommendedName>
    <alternativeName>
        <fullName evidence="12">Coiled-coil domain-containing protein 135</fullName>
    </alternativeName>
    <alternativeName>
        <fullName evidence="13">Coiled-coil domain-containing protein lobo homolog</fullName>
    </alternativeName>
</protein>
<evidence type="ECO:0000256" key="4">
    <source>
        <dbReference type="ARBA" id="ARBA00022490"/>
    </source>
</evidence>
<feature type="compositionally biased region" description="Basic and acidic residues" evidence="15">
    <location>
        <begin position="91"/>
        <end position="102"/>
    </location>
</feature>
<keyword evidence="4" id="KW-0963">Cytoplasm</keyword>
<feature type="coiled-coil region" evidence="14">
    <location>
        <begin position="453"/>
        <end position="496"/>
    </location>
</feature>
<feature type="compositionally biased region" description="Basic and acidic residues" evidence="15">
    <location>
        <begin position="44"/>
        <end position="57"/>
    </location>
</feature>
<evidence type="ECO:0000256" key="11">
    <source>
        <dbReference type="ARBA" id="ARBA00023273"/>
    </source>
</evidence>
<evidence type="ECO:0000256" key="1">
    <source>
        <dbReference type="ARBA" id="ARBA00004611"/>
    </source>
</evidence>
<feature type="domain" description="Transglutaminase-like" evidence="16">
    <location>
        <begin position="320"/>
        <end position="384"/>
    </location>
</feature>
<accession>A0A1Y1VG11</accession>
<organism evidence="20 21">
    <name type="scientific">Piromyces finnis</name>
    <dbReference type="NCBI Taxonomy" id="1754191"/>
    <lineage>
        <taxon>Eukaryota</taxon>
        <taxon>Fungi</taxon>
        <taxon>Fungi incertae sedis</taxon>
        <taxon>Chytridiomycota</taxon>
        <taxon>Chytridiomycota incertae sedis</taxon>
        <taxon>Neocallimastigomycetes</taxon>
        <taxon>Neocallimastigales</taxon>
        <taxon>Neocallimastigaceae</taxon>
        <taxon>Piromyces</taxon>
    </lineage>
</organism>
<dbReference type="EMBL" id="MCFH01000009">
    <property type="protein sequence ID" value="ORX55289.1"/>
    <property type="molecule type" value="Genomic_DNA"/>
</dbReference>
<feature type="compositionally biased region" description="Basic and acidic residues" evidence="15">
    <location>
        <begin position="172"/>
        <end position="185"/>
    </location>
</feature>
<feature type="domain" description="Dynein regulatory complex subunit 7 MORN" evidence="18">
    <location>
        <begin position="635"/>
        <end position="904"/>
    </location>
</feature>
<feature type="compositionally biased region" description="Basic residues" evidence="15">
    <location>
        <begin position="198"/>
        <end position="216"/>
    </location>
</feature>
<dbReference type="Pfam" id="PF24671">
    <property type="entry name" value="DRC7_C"/>
    <property type="match status" value="1"/>
</dbReference>
<keyword evidence="11" id="KW-0966">Cell projection</keyword>
<feature type="domain" description="CEP76/DRC7 peptidase-like" evidence="17">
    <location>
        <begin position="504"/>
        <end position="575"/>
    </location>
</feature>
<dbReference type="GO" id="GO:0048870">
    <property type="term" value="P:cell motility"/>
    <property type="evidence" value="ECO:0007669"/>
    <property type="project" value="TreeGrafter"/>
</dbReference>
<proteinExistence type="inferred from homology"/>
<comment type="subcellular location">
    <subcellularLocation>
        <location evidence="1">Cytoplasm</location>
        <location evidence="1">Cytoskeleton</location>
        <location evidence="1">Flagellum axoneme</location>
    </subcellularLocation>
</comment>
<comment type="similarity">
    <text evidence="2">Belongs to the DRC7 family.</text>
</comment>
<feature type="compositionally biased region" description="Acidic residues" evidence="15">
    <location>
        <begin position="598"/>
        <end position="607"/>
    </location>
</feature>
<feature type="compositionally biased region" description="Polar residues" evidence="15">
    <location>
        <begin position="1"/>
        <end position="16"/>
    </location>
</feature>
<feature type="region of interest" description="Disordered" evidence="15">
    <location>
        <begin position="1"/>
        <end position="245"/>
    </location>
</feature>
<keyword evidence="21" id="KW-1185">Reference proteome</keyword>
<evidence type="ECO:0000256" key="2">
    <source>
        <dbReference type="ARBA" id="ARBA00010738"/>
    </source>
</evidence>
<keyword evidence="9" id="KW-0969">Cilium</keyword>
<dbReference type="AlphaFoldDB" id="A0A1Y1VG11"/>
<evidence type="ECO:0000256" key="6">
    <source>
        <dbReference type="ARBA" id="ARBA00022846"/>
    </source>
</evidence>
<feature type="domain" description="Dynein regulatory complex subunit 7 C-terminal" evidence="19">
    <location>
        <begin position="951"/>
        <end position="1057"/>
    </location>
</feature>
<evidence type="ECO:0000256" key="8">
    <source>
        <dbReference type="ARBA" id="ARBA00023054"/>
    </source>
</evidence>
<reference evidence="20 21" key="1">
    <citation type="submission" date="2016-08" db="EMBL/GenBank/DDBJ databases">
        <title>Genomes of anaerobic fungi encode conserved fungal cellulosomes for biomass hydrolysis.</title>
        <authorList>
            <consortium name="DOE Joint Genome Institute"/>
            <person name="Haitjema C.H."/>
            <person name="Gilmore S.P."/>
            <person name="Henske J.K."/>
            <person name="Solomon K.V."/>
            <person name="De Groot R."/>
            <person name="Kuo A."/>
            <person name="Mondo S.J."/>
            <person name="Salamov A.A."/>
            <person name="Labutti K."/>
            <person name="Zhao Z."/>
            <person name="Chiniquy J."/>
            <person name="Barry K."/>
            <person name="Brewer H.M."/>
            <person name="Purvine S.O."/>
            <person name="Wright A.T."/>
            <person name="Boxma B."/>
            <person name="Van Alen T."/>
            <person name="Hackstein J.H."/>
            <person name="Baker S.E."/>
            <person name="Grigoriev I.V."/>
            <person name="O'Malley M.A."/>
        </authorList>
    </citation>
    <scope>NUCLEOTIDE SEQUENCE [LARGE SCALE GENOMIC DNA]</scope>
    <source>
        <strain evidence="21">finn</strain>
    </source>
</reference>
<dbReference type="InterPro" id="IPR033551">
    <property type="entry name" value="DRC7/lobo"/>
</dbReference>
<evidence type="ECO:0000256" key="10">
    <source>
        <dbReference type="ARBA" id="ARBA00023212"/>
    </source>
</evidence>
<dbReference type="Pfam" id="PF24656">
    <property type="entry name" value="CEPT76_peptidase"/>
    <property type="match status" value="1"/>
</dbReference>
<dbReference type="SUPFAM" id="SSF54001">
    <property type="entry name" value="Cysteine proteinases"/>
    <property type="match status" value="1"/>
</dbReference>
<dbReference type="Gene3D" id="3.10.620.30">
    <property type="match status" value="1"/>
</dbReference>
<dbReference type="STRING" id="1754191.A0A1Y1VG11"/>
<dbReference type="PANTHER" id="PTHR35249">
    <property type="entry name" value="DYNEIN REGULATORY COMPLEX SUBUNIT 7"/>
    <property type="match status" value="1"/>
</dbReference>
<sequence>MSETDSSNNINTNSELIDQDSKANDIQDENNEQNSINDDINTEFENKNSTEDNKNNEIESESQTSYSSDSSYYSDSDSDSDYSDSDNISSDETKTIENKESSDTNINDDDNNNNIIEESEKNINNESNTNEDIENDNLNNSEDNDNNKDNNEEEKDEKEKNNNENLEQDNENQEKNNNEENKENSNEENENTEENNLHKKTSNSEKKHHHHHHHKNDKLNDKKSKRKHKSKKTSQRNKLIEIEGENKENAPKSYISNTEKENMILKYVSNFNRQYTQQFPNRKKLMLCPENEYGIKKFVCTTIRPTQLPFNEIYDYNTCALFVANYIRYEPLEPSHELPTILTSPTFTLEKQVGNCFECATLLVSLLRGVGYDAYIVSGYATADVTLLDESKEYFEPPESYIKHDDLPKPLKIVKPNNDGEEIFNPISIADSFKVLNENHENEKESKYKIKPSKKFESNFLRLQAEKEKYQAQLELEKKQLEEEEIQRKKDEEENYDFLRGMRVHAWVLILPGKREISEAFFIEPSTGKITDINDNRYLGIESVWSSQNYWANMQPCFNGLDGISFDLSDNLKWEFLLLSNSQPSYSFDKQDDKADDQGSDDEENEELNSNILDLPRSWVDQLVISKEKFESVTPSGKKTIKYNNAKYVIYADYFRKDGLVKRIIYFADDKYNFKGKIHEFYSNRSDKLVERVIISNDDTIIEYFLPGRSHGLKEHIIVGERTKEMHFYPEARNDGLYKRVDLPNKIIEYFQERDDRLNYRSVTFDSSLDSDLLEQRVIVKMAEKYDRNIDVPAHQDAAKKTYFVKKEKIKVVFHREKDRIIQSWREFKKPVSEQKENINELITEFQINPFLKQPKKQYLYDELCKLISSEQLCLQAIKSSAREMKEILQVRDQEENDIILQISIYDTIRNKTIQIKNENDPHKNDDDNKLADLDYLSPFIIKYAKGDGSDLTKEEAQQIRDECLASFKQRLIDKGNIIQSRLDYTTKEYQRRQLEYSKNADTLTKDETESYVVYCNEALFKIHVLEKCLAKQKEVASTKLTNLNIKLKNDERLKCLYEDKN</sequence>
<dbReference type="InterPro" id="IPR056291">
    <property type="entry name" value="MORN_DRC7"/>
</dbReference>
<dbReference type="PANTHER" id="PTHR35249:SF2">
    <property type="entry name" value="DYNEIN REGULATORY COMPLEX SUBUNIT 7"/>
    <property type="match status" value="1"/>
</dbReference>
<keyword evidence="10" id="KW-0206">Cytoskeleton</keyword>
<dbReference type="OrthoDB" id="10262874at2759"/>
<comment type="caution">
    <text evidence="20">The sequence shown here is derived from an EMBL/GenBank/DDBJ whole genome shotgun (WGS) entry which is preliminary data.</text>
</comment>
<dbReference type="GO" id="GO:0030154">
    <property type="term" value="P:cell differentiation"/>
    <property type="evidence" value="ECO:0007669"/>
    <property type="project" value="UniProtKB-KW"/>
</dbReference>
<dbReference type="InterPro" id="IPR056292">
    <property type="entry name" value="DRC7_C"/>
</dbReference>
<evidence type="ECO:0000259" key="19">
    <source>
        <dbReference type="Pfam" id="PF24671"/>
    </source>
</evidence>
<dbReference type="InterPro" id="IPR038765">
    <property type="entry name" value="Papain-like_cys_pep_sf"/>
</dbReference>
<evidence type="ECO:0000313" key="21">
    <source>
        <dbReference type="Proteomes" id="UP000193719"/>
    </source>
</evidence>
<evidence type="ECO:0000259" key="17">
    <source>
        <dbReference type="Pfam" id="PF24656"/>
    </source>
</evidence>
<evidence type="ECO:0000259" key="18">
    <source>
        <dbReference type="Pfam" id="PF24667"/>
    </source>
</evidence>
<dbReference type="InterPro" id="IPR002931">
    <property type="entry name" value="Transglutaminase-like"/>
</dbReference>
<evidence type="ECO:0000256" key="3">
    <source>
        <dbReference type="ARBA" id="ARBA00021303"/>
    </source>
</evidence>
<feature type="compositionally biased region" description="Basic residues" evidence="15">
    <location>
        <begin position="223"/>
        <end position="235"/>
    </location>
</feature>
<dbReference type="Proteomes" id="UP000193719">
    <property type="component" value="Unassembled WGS sequence"/>
</dbReference>
<gene>
    <name evidence="20" type="ORF">BCR36DRAFT_321219</name>
</gene>
<feature type="region of interest" description="Disordered" evidence="15">
    <location>
        <begin position="588"/>
        <end position="608"/>
    </location>
</feature>
<dbReference type="Pfam" id="PF24667">
    <property type="entry name" value="MORN_DRC7"/>
    <property type="match status" value="1"/>
</dbReference>
<dbReference type="GO" id="GO:0031514">
    <property type="term" value="C:motile cilium"/>
    <property type="evidence" value="ECO:0007669"/>
    <property type="project" value="TreeGrafter"/>
</dbReference>
<evidence type="ECO:0000259" key="16">
    <source>
        <dbReference type="Pfam" id="PF01841"/>
    </source>
</evidence>
<evidence type="ECO:0000256" key="13">
    <source>
        <dbReference type="ARBA" id="ARBA00031733"/>
    </source>
</evidence>
<keyword evidence="6" id="KW-0282">Flagellum</keyword>
<evidence type="ECO:0000256" key="9">
    <source>
        <dbReference type="ARBA" id="ARBA00023069"/>
    </source>
</evidence>
<evidence type="ECO:0000313" key="20">
    <source>
        <dbReference type="EMBL" id="ORX55289.1"/>
    </source>
</evidence>
<evidence type="ECO:0000256" key="5">
    <source>
        <dbReference type="ARBA" id="ARBA00022782"/>
    </source>
</evidence>